<dbReference type="RefSeq" id="XP_026600308.1">
    <property type="nucleotide sequence ID" value="XM_026751222.1"/>
</dbReference>
<protein>
    <recommendedName>
        <fullName evidence="2">F-box domain-containing protein</fullName>
    </recommendedName>
</protein>
<evidence type="ECO:0000256" key="1">
    <source>
        <dbReference type="SAM" id="MobiDB-lite"/>
    </source>
</evidence>
<feature type="domain" description="F-box" evidence="2">
    <location>
        <begin position="2"/>
        <end position="48"/>
    </location>
</feature>
<keyword evidence="4" id="KW-1185">Reference proteome</keyword>
<dbReference type="InterPro" id="IPR001810">
    <property type="entry name" value="F-box_dom"/>
</dbReference>
<evidence type="ECO:0000313" key="3">
    <source>
        <dbReference type="EMBL" id="RDW67340.1"/>
    </source>
</evidence>
<gene>
    <name evidence="3" type="ORF">DSM5745_09206</name>
</gene>
<dbReference type="STRING" id="1810919.A0A3D8R097"/>
<organism evidence="3 4">
    <name type="scientific">Aspergillus mulundensis</name>
    <dbReference type="NCBI Taxonomy" id="1810919"/>
    <lineage>
        <taxon>Eukaryota</taxon>
        <taxon>Fungi</taxon>
        <taxon>Dikarya</taxon>
        <taxon>Ascomycota</taxon>
        <taxon>Pezizomycotina</taxon>
        <taxon>Eurotiomycetes</taxon>
        <taxon>Eurotiomycetidae</taxon>
        <taxon>Eurotiales</taxon>
        <taxon>Aspergillaceae</taxon>
        <taxon>Aspergillus</taxon>
        <taxon>Aspergillus subgen. Nidulantes</taxon>
    </lineage>
</organism>
<dbReference type="GeneID" id="38119576"/>
<reference evidence="3 4" key="1">
    <citation type="journal article" date="2018" name="IMA Fungus">
        <title>IMA Genome-F 9: Draft genome sequence of Annulohypoxylon stygium, Aspergillus mulundensis, Berkeleyomyces basicola (syn. Thielaviopsis basicola), Ceratocystis smalleyi, two Cercospora beticola strains, Coleophoma cylindrospora, Fusarium fracticaudum, Phialophora cf. hyalina, and Morchella septimelata.</title>
        <authorList>
            <person name="Wingfield B.D."/>
            <person name="Bills G.F."/>
            <person name="Dong Y."/>
            <person name="Huang W."/>
            <person name="Nel W.J."/>
            <person name="Swalarsk-Parry B.S."/>
            <person name="Vaghefi N."/>
            <person name="Wilken P.M."/>
            <person name="An Z."/>
            <person name="de Beer Z.W."/>
            <person name="De Vos L."/>
            <person name="Chen L."/>
            <person name="Duong T.A."/>
            <person name="Gao Y."/>
            <person name="Hammerbacher A."/>
            <person name="Kikkert J.R."/>
            <person name="Li Y."/>
            <person name="Li H."/>
            <person name="Li K."/>
            <person name="Li Q."/>
            <person name="Liu X."/>
            <person name="Ma X."/>
            <person name="Naidoo K."/>
            <person name="Pethybridge S.J."/>
            <person name="Sun J."/>
            <person name="Steenkamp E.T."/>
            <person name="van der Nest M.A."/>
            <person name="van Wyk S."/>
            <person name="Wingfield M.J."/>
            <person name="Xiong C."/>
            <person name="Yue Q."/>
            <person name="Zhang X."/>
        </authorList>
    </citation>
    <scope>NUCLEOTIDE SEQUENCE [LARGE SCALE GENOMIC DNA]</scope>
    <source>
        <strain evidence="3 4">DSM 5745</strain>
    </source>
</reference>
<dbReference type="InterPro" id="IPR036047">
    <property type="entry name" value="F-box-like_dom_sf"/>
</dbReference>
<dbReference type="EMBL" id="PVWQ01000012">
    <property type="protein sequence ID" value="RDW67340.1"/>
    <property type="molecule type" value="Genomic_DNA"/>
</dbReference>
<dbReference type="Proteomes" id="UP000256690">
    <property type="component" value="Unassembled WGS sequence"/>
</dbReference>
<proteinExistence type="predicted"/>
<sequence length="653" mass="74217">MTRNLDSIPYDVFYQVASKLDCHDYIHLSRVNWALNTLTKSDSIARNTVRSDLLHTREGREADRTKTGYRRAVGRLYDVKESFATAQPYSASVLGYGSSFLYAGGSLCYIYNDEIRALDVRGASRVEQVLNLPNVLRRAVPECNPENGTTTISLLNYSNWVIAFLVATPETPGGWILAVDLQRRSTYGKSGRLRLKVHVDATNRLFVRHNRSHLYYGTHSAVGTRGYNQWEVNCADLNTGKVSKPNNIVLDNFAGNEIGQTVCFEVYQDHLYAISTLVDFEEEEVDWTSYYVWICLDPSLKLSKEGVKTHRTWRRQHREGPINDTWSDLSLREDEATGQLMILECRREWRLGGSENCRTYYVQPLPAPADVDKQQPTSDYYLKIPLPDEPITKTLDPSCKPNYEPPRKRLRRHYHPEYEEGVEPKPKRDFILAKTKFRSYNVPASSYLDLVNDPLPRGVGGGGLVPRDRMRVRVVSRKRKCPIDEEGIEGGPGFLFKRELSEADGREVENSEERFETRGVHLWPPDDAPPELNHLLCPSKRTGQVHAIVDDRSIVYSINQDGLSPGDQAIILINFDPALRLPGLRRLNFGSYADAPEKAEAVGIKRPQASDVGQQDRAAMHTTVSGKRANQNVPAVREERAMYLDISRGFWLR</sequence>
<dbReference type="AlphaFoldDB" id="A0A3D8R097"/>
<evidence type="ECO:0000259" key="2">
    <source>
        <dbReference type="PROSITE" id="PS50181"/>
    </source>
</evidence>
<dbReference type="CDD" id="cd09917">
    <property type="entry name" value="F-box_SF"/>
    <property type="match status" value="1"/>
</dbReference>
<comment type="caution">
    <text evidence="3">The sequence shown here is derived from an EMBL/GenBank/DDBJ whole genome shotgun (WGS) entry which is preliminary data.</text>
</comment>
<dbReference type="PROSITE" id="PS50181">
    <property type="entry name" value="FBOX"/>
    <property type="match status" value="1"/>
</dbReference>
<feature type="region of interest" description="Disordered" evidence="1">
    <location>
        <begin position="608"/>
        <end position="630"/>
    </location>
</feature>
<dbReference type="SUPFAM" id="SSF81383">
    <property type="entry name" value="F-box domain"/>
    <property type="match status" value="1"/>
</dbReference>
<dbReference type="OrthoDB" id="5359231at2759"/>
<evidence type="ECO:0000313" key="4">
    <source>
        <dbReference type="Proteomes" id="UP000256690"/>
    </source>
</evidence>
<name>A0A3D8R097_9EURO</name>
<accession>A0A3D8R097</accession>